<protein>
    <submittedName>
        <fullName evidence="3">Uncharacterized protein</fullName>
    </submittedName>
</protein>
<comment type="caution">
    <text evidence="3">The sequence shown here is derived from an EMBL/GenBank/DDBJ whole genome shotgun (WGS) entry which is preliminary data.</text>
</comment>
<sequence length="173" mass="19129">MFRCLATLSFLLLTGALARAQVIADPARALAARDTLLRQAEQLRQQVQQTSPRLATNALGRPRRRTQVSGFTARGGRRPAARPGEAPLGAARPVLIFWSQQTRYHRNGRVQERFYATVNNRVLFDERRLNGRVVWLVVSQAPGPGRVAARHRGLLLAGYVALDGQQYALPAAP</sequence>
<name>A0ABX2FMP3_9BACT</name>
<feature type="signal peptide" evidence="2">
    <location>
        <begin position="1"/>
        <end position="20"/>
    </location>
</feature>
<gene>
    <name evidence="3" type="ORF">HNP98_001250</name>
</gene>
<feature type="chain" id="PRO_5047033346" evidence="2">
    <location>
        <begin position="21"/>
        <end position="173"/>
    </location>
</feature>
<evidence type="ECO:0000313" key="3">
    <source>
        <dbReference type="EMBL" id="NRT18433.1"/>
    </source>
</evidence>
<dbReference type="Proteomes" id="UP000779507">
    <property type="component" value="Unassembled WGS sequence"/>
</dbReference>
<dbReference type="RefSeq" id="WP_173809171.1">
    <property type="nucleotide sequence ID" value="NZ_JABSNP010000004.1"/>
</dbReference>
<evidence type="ECO:0000256" key="2">
    <source>
        <dbReference type="SAM" id="SignalP"/>
    </source>
</evidence>
<accession>A0ABX2FMP3</accession>
<proteinExistence type="predicted"/>
<keyword evidence="2" id="KW-0732">Signal</keyword>
<reference evidence="3 4" key="1">
    <citation type="submission" date="2020-05" db="EMBL/GenBank/DDBJ databases">
        <title>Genomic Encyclopedia of Type Strains, Phase IV (KMG-V): Genome sequencing to study the core and pangenomes of soil and plant-associated prokaryotes.</title>
        <authorList>
            <person name="Whitman W."/>
        </authorList>
    </citation>
    <scope>NUCLEOTIDE SEQUENCE [LARGE SCALE GENOMIC DNA]</scope>
    <source>
        <strain evidence="3 4">9A</strain>
    </source>
</reference>
<evidence type="ECO:0000256" key="1">
    <source>
        <dbReference type="SAM" id="MobiDB-lite"/>
    </source>
</evidence>
<keyword evidence="4" id="KW-1185">Reference proteome</keyword>
<feature type="region of interest" description="Disordered" evidence="1">
    <location>
        <begin position="47"/>
        <end position="86"/>
    </location>
</feature>
<evidence type="ECO:0000313" key="4">
    <source>
        <dbReference type="Proteomes" id="UP000779507"/>
    </source>
</evidence>
<organism evidence="3 4">
    <name type="scientific">Hymenobacter caeli</name>
    <dbReference type="NCBI Taxonomy" id="2735894"/>
    <lineage>
        <taxon>Bacteria</taxon>
        <taxon>Pseudomonadati</taxon>
        <taxon>Bacteroidota</taxon>
        <taxon>Cytophagia</taxon>
        <taxon>Cytophagales</taxon>
        <taxon>Hymenobacteraceae</taxon>
        <taxon>Hymenobacter</taxon>
    </lineage>
</organism>
<dbReference type="EMBL" id="JABSNP010000004">
    <property type="protein sequence ID" value="NRT18433.1"/>
    <property type="molecule type" value="Genomic_DNA"/>
</dbReference>